<sequence length="536" mass="57800">MEEFSQLLDELLHQRAPGVSGSRIKRLAAIAYEHPELESAVVQKLYSHIKKTPTSHKLGALYAVEAVARAYKDNSKDPNKGIQFTDGLKNLSDVLQPIFDSLAVRQQSSDASEKMRKVLDLWTRAETFDVGMIDAIRDKHFTSTTPPGSPPATWAGLPAEILHGPELKLPKAEPKADAASILETLANLAKTKESVASPVPQQAALAQSASATTSGEPSLLATLLAQTSKSTPAPQPKSSSRGRGSSRDPRLAMNRDRSRSPGLPSRTEKRDRDSDSDRDDSPRPPKNVSFDPTLVPMDAICVLSRTLFVGGIPPGYDEAAAKGIIEEFVPVQSVIYHPQKHHAFIKVYTRADAENVKSKLDERARQTSTMVRAKWGVGYGPRDCFDYSKGLSIIPLSRLTEAGRRWAKTARHGGTDGTLEAGQVMEEPDIIIGTGAASSSSHTQAPQARRPVQQVSHPSAGYVPPAGAQSTPQMPGMPGMPMPGMPMPGMPGMPMPGMPGMPIPGMPGMPFPMMPMMPPGGDMQAFFAQMQQPKKE</sequence>
<evidence type="ECO:0000259" key="3">
    <source>
        <dbReference type="PROSITE" id="PS51391"/>
    </source>
</evidence>
<dbReference type="Gene3D" id="3.30.70.330">
    <property type="match status" value="1"/>
</dbReference>
<dbReference type="PANTHER" id="PTHR23140:SF4">
    <property type="entry name" value="PROTEIN CBR-NRD-1"/>
    <property type="match status" value="1"/>
</dbReference>
<dbReference type="GO" id="GO:0003723">
    <property type="term" value="F:RNA binding"/>
    <property type="evidence" value="ECO:0007669"/>
    <property type="project" value="UniProtKB-KW"/>
</dbReference>
<dbReference type="OrthoDB" id="79367at2759"/>
<dbReference type="Pfam" id="PF21380">
    <property type="entry name" value="Nrd1-Seb1_dom2"/>
    <property type="match status" value="1"/>
</dbReference>
<name>A0A2T0FCI4_9ASCO</name>
<dbReference type="Pfam" id="PF04818">
    <property type="entry name" value="CID"/>
    <property type="match status" value="1"/>
</dbReference>
<dbReference type="InterPro" id="IPR006569">
    <property type="entry name" value="CID_dom"/>
</dbReference>
<reference evidence="4 5" key="1">
    <citation type="submission" date="2017-04" db="EMBL/GenBank/DDBJ databases">
        <title>Genome sequencing of [Candida] sorbophila.</title>
        <authorList>
            <person name="Ahn J.O."/>
        </authorList>
    </citation>
    <scope>NUCLEOTIDE SEQUENCE [LARGE SCALE GENOMIC DNA]</scope>
    <source>
        <strain evidence="4 5">DS02</strain>
    </source>
</reference>
<dbReference type="InterPro" id="IPR035979">
    <property type="entry name" value="RBD_domain_sf"/>
</dbReference>
<organism evidence="4 5">
    <name type="scientific">Wickerhamiella sorbophila</name>
    <dbReference type="NCBI Taxonomy" id="45607"/>
    <lineage>
        <taxon>Eukaryota</taxon>
        <taxon>Fungi</taxon>
        <taxon>Dikarya</taxon>
        <taxon>Ascomycota</taxon>
        <taxon>Saccharomycotina</taxon>
        <taxon>Dipodascomycetes</taxon>
        <taxon>Dipodascales</taxon>
        <taxon>Trichomonascaceae</taxon>
        <taxon>Wickerhamiella</taxon>
    </lineage>
</organism>
<feature type="compositionally biased region" description="Basic and acidic residues" evidence="2">
    <location>
        <begin position="266"/>
        <end position="283"/>
    </location>
</feature>
<dbReference type="SUPFAM" id="SSF48464">
    <property type="entry name" value="ENTH/VHS domain"/>
    <property type="match status" value="1"/>
</dbReference>
<dbReference type="Proteomes" id="UP000238350">
    <property type="component" value="Unassembled WGS sequence"/>
</dbReference>
<dbReference type="STRING" id="45607.A0A2T0FCI4"/>
<dbReference type="PANTHER" id="PTHR23140">
    <property type="entry name" value="RNA PROCESSING PROTEIN LD23810P"/>
    <property type="match status" value="1"/>
</dbReference>
<protein>
    <submittedName>
        <fullName evidence="4">Protein NRD1</fullName>
    </submittedName>
</protein>
<dbReference type="InterPro" id="IPR051485">
    <property type="entry name" value="SR-CTD_assoc_factor"/>
</dbReference>
<keyword evidence="1" id="KW-0694">RNA-binding</keyword>
<gene>
    <name evidence="4" type="ORF">B9G98_00311</name>
</gene>
<dbReference type="Gene3D" id="1.25.40.90">
    <property type="match status" value="1"/>
</dbReference>
<evidence type="ECO:0000256" key="1">
    <source>
        <dbReference type="ARBA" id="ARBA00022884"/>
    </source>
</evidence>
<dbReference type="InterPro" id="IPR008942">
    <property type="entry name" value="ENTH_VHS"/>
</dbReference>
<comment type="caution">
    <text evidence="4">The sequence shown here is derived from an EMBL/GenBank/DDBJ whole genome shotgun (WGS) entry which is preliminary data.</text>
</comment>
<dbReference type="GO" id="GO:0005634">
    <property type="term" value="C:nucleus"/>
    <property type="evidence" value="ECO:0007669"/>
    <property type="project" value="TreeGrafter"/>
</dbReference>
<evidence type="ECO:0000313" key="4">
    <source>
        <dbReference type="EMBL" id="PRT52691.1"/>
    </source>
</evidence>
<proteinExistence type="predicted"/>
<dbReference type="SUPFAM" id="SSF54928">
    <property type="entry name" value="RNA-binding domain, RBD"/>
    <property type="match status" value="1"/>
</dbReference>
<dbReference type="AlphaFoldDB" id="A0A2T0FCI4"/>
<feature type="compositionally biased region" description="Basic and acidic residues" evidence="2">
    <location>
        <begin position="245"/>
        <end position="259"/>
    </location>
</feature>
<dbReference type="RefSeq" id="XP_024662637.1">
    <property type="nucleotide sequence ID" value="XM_024806869.1"/>
</dbReference>
<dbReference type="InterPro" id="IPR048892">
    <property type="entry name" value="Nrd1_Seb1_dom2"/>
</dbReference>
<feature type="domain" description="CID" evidence="3">
    <location>
        <begin position="1"/>
        <end position="144"/>
    </location>
</feature>
<dbReference type="InterPro" id="IPR012677">
    <property type="entry name" value="Nucleotide-bd_a/b_plait_sf"/>
</dbReference>
<evidence type="ECO:0000256" key="2">
    <source>
        <dbReference type="SAM" id="MobiDB-lite"/>
    </source>
</evidence>
<evidence type="ECO:0000313" key="5">
    <source>
        <dbReference type="Proteomes" id="UP000238350"/>
    </source>
</evidence>
<dbReference type="GeneID" id="36514060"/>
<accession>A0A2T0FCI4</accession>
<feature type="region of interest" description="Disordered" evidence="2">
    <location>
        <begin position="436"/>
        <end position="476"/>
    </location>
</feature>
<keyword evidence="5" id="KW-1185">Reference proteome</keyword>
<dbReference type="EMBL" id="NDIQ01000001">
    <property type="protein sequence ID" value="PRT52691.1"/>
    <property type="molecule type" value="Genomic_DNA"/>
</dbReference>
<dbReference type="SMART" id="SM00582">
    <property type="entry name" value="RPR"/>
    <property type="match status" value="1"/>
</dbReference>
<dbReference type="PROSITE" id="PS51391">
    <property type="entry name" value="CID"/>
    <property type="match status" value="1"/>
</dbReference>
<feature type="region of interest" description="Disordered" evidence="2">
    <location>
        <begin position="227"/>
        <end position="291"/>
    </location>
</feature>